<feature type="binding site" evidence="6">
    <location>
        <position position="125"/>
    </location>
    <ligand>
        <name>substrate</name>
    </ligand>
</feature>
<feature type="active site" description="Nucleophile" evidence="6">
    <location>
        <position position="90"/>
    </location>
</feature>
<dbReference type="NCBIfam" id="TIGR00449">
    <property type="entry name" value="tgt_general"/>
    <property type="match status" value="1"/>
</dbReference>
<reference evidence="8 9" key="1">
    <citation type="submission" date="2020-10" db="EMBL/GenBank/DDBJ databases">
        <title>Thermofilum lucidum 3507LT sp. nov. a novel member of Thermofilaceae family isolated from Chile hot spring, and proposal of description order Thermofilales.</title>
        <authorList>
            <person name="Zayulina K.S."/>
            <person name="Elcheninov A.G."/>
            <person name="Toshchakov S.V."/>
            <person name="Kublanov I.V."/>
        </authorList>
    </citation>
    <scope>NUCLEOTIDE SEQUENCE [LARGE SCALE GENOMIC DNA]</scope>
    <source>
        <strain evidence="8 9">3507LT</strain>
    </source>
</reference>
<comment type="function">
    <text evidence="6">Exchanges the guanine residue with 7-cyano-7-deazaguanine (preQ0) at position 15 in the dihydrouridine loop (D-loop) of archaeal tRNAs.</text>
</comment>
<keyword evidence="2 6" id="KW-0808">Transferase</keyword>
<dbReference type="GO" id="GO:0005737">
    <property type="term" value="C:cytoplasm"/>
    <property type="evidence" value="ECO:0007669"/>
    <property type="project" value="TreeGrafter"/>
</dbReference>
<sequence>MTWSEVFEVDEIDLMGRRGKLYTRRGVVETPTLTPVINPGKQIIPPKEIREIGFPMLITNSYIIKRNYGDLAKELTVHGILGVDGPVYTDSGAYQLLVYGKVEVDPLEIFTYQIEIGSDVGVILDIPTRRDTPYHQARIEVEETLRRLREAVKVDRKGMLLVAPIQGGVYTDLVAYSASQASREPADLFAVGGPTQFMEEYDYKELVKLVMTARLNLPWGAPLHLFGAGHPIIMPLAVAMGVDLFDSASYALYARDDRLITPRGTLRLEEVEELPCVCPVCSKYSARELKGLPKQERVRLIAQHNLYVIHLELKRIKQAIHEGRLWDLVEEKTRGHPSLMEAFKLYVKYAEFIAKVHPVTRPRIQGVFFYDSFSRYRPEVVRHVNRLKSRYRGKSEILLLFEETPHKPFTRFGLIKELLNDRPEIINECDIAVLSRAFSIIPIELDGLYPLSQYEASSAVLEGTANEIKEDVVWFALNKGYRGVVLVYYSLPREFVLGLLRRLSGEQIIALHLKLRDYYVALQEHVKTSEEILRAVKAIKELVTRGIEGVPSL</sequence>
<dbReference type="InterPro" id="IPR036511">
    <property type="entry name" value="TGT-like_sf"/>
</dbReference>
<dbReference type="EMBL" id="CP062310">
    <property type="protein sequence ID" value="QOJ78275.1"/>
    <property type="molecule type" value="Genomic_DNA"/>
</dbReference>
<evidence type="ECO:0000256" key="3">
    <source>
        <dbReference type="ARBA" id="ARBA00022694"/>
    </source>
</evidence>
<organism evidence="8 9">
    <name type="scientific">Infirmifilum lucidum</name>
    <dbReference type="NCBI Taxonomy" id="2776706"/>
    <lineage>
        <taxon>Archaea</taxon>
        <taxon>Thermoproteota</taxon>
        <taxon>Thermoprotei</taxon>
        <taxon>Thermofilales</taxon>
        <taxon>Thermofilaceae</taxon>
        <taxon>Infirmifilum</taxon>
    </lineage>
</organism>
<keyword evidence="1 6" id="KW-0328">Glycosyltransferase</keyword>
<dbReference type="PANTHER" id="PTHR46499">
    <property type="entry name" value="QUEUINE TRNA-RIBOSYLTRANSFERASE"/>
    <property type="match status" value="1"/>
</dbReference>
<evidence type="ECO:0000259" key="7">
    <source>
        <dbReference type="Pfam" id="PF01702"/>
    </source>
</evidence>
<feature type="domain" description="tRNA-guanine(15) transglycosylase-like" evidence="7">
    <location>
        <begin position="16"/>
        <end position="337"/>
    </location>
</feature>
<dbReference type="NCBIfam" id="TIGR00432">
    <property type="entry name" value="arcsn_tRNA_tgt"/>
    <property type="match status" value="1"/>
</dbReference>
<dbReference type="PANTHER" id="PTHR46499:SF1">
    <property type="entry name" value="QUEUINE TRNA-RIBOSYLTRANSFERASE"/>
    <property type="match status" value="1"/>
</dbReference>
<keyword evidence="5 6" id="KW-0862">Zinc</keyword>
<evidence type="ECO:0000313" key="8">
    <source>
        <dbReference type="EMBL" id="QOJ78275.1"/>
    </source>
</evidence>
<dbReference type="Pfam" id="PF01702">
    <property type="entry name" value="TGT"/>
    <property type="match status" value="1"/>
</dbReference>
<dbReference type="UniPathway" id="UPA00393"/>
<evidence type="ECO:0000256" key="4">
    <source>
        <dbReference type="ARBA" id="ARBA00022723"/>
    </source>
</evidence>
<comment type="similarity">
    <text evidence="6">Belongs to the archaeosine tRNA-ribosyltransferase family.</text>
</comment>
<accession>A0A7L9FHM4</accession>
<feature type="binding site" evidence="6">
    <location>
        <position position="276"/>
    </location>
    <ligand>
        <name>Zn(2+)</name>
        <dbReference type="ChEBI" id="CHEBI:29105"/>
    </ligand>
</feature>
<evidence type="ECO:0000313" key="9">
    <source>
        <dbReference type="Proteomes" id="UP000594121"/>
    </source>
</evidence>
<dbReference type="RefSeq" id="WP_192818247.1">
    <property type="nucleotide sequence ID" value="NZ_CP062310.1"/>
</dbReference>
<dbReference type="GO" id="GO:0016763">
    <property type="term" value="F:pentosyltransferase activity"/>
    <property type="evidence" value="ECO:0007669"/>
    <property type="project" value="UniProtKB-UniRule"/>
</dbReference>
<dbReference type="InterPro" id="IPR002616">
    <property type="entry name" value="tRNA_ribo_trans-like"/>
</dbReference>
<keyword evidence="4 6" id="KW-0479">Metal-binding</keyword>
<dbReference type="Gene3D" id="3.20.20.105">
    <property type="entry name" value="Queuine tRNA-ribosyltransferase-like"/>
    <property type="match status" value="1"/>
</dbReference>
<dbReference type="InterPro" id="IPR036895">
    <property type="entry name" value="Uracil-DNA_glycosylase-like_sf"/>
</dbReference>
<comment type="pathway">
    <text evidence="6">tRNA modification; archaeosine-tRNA biosynthesis.</text>
</comment>
<comment type="cofactor">
    <cofactor evidence="6">
        <name>Zn(2+)</name>
        <dbReference type="ChEBI" id="CHEBI:29105"/>
    </cofactor>
    <text evidence="6">Binds 1 zinc ion per subunit.</text>
</comment>
<dbReference type="Gene3D" id="3.40.50.10630">
    <property type="entry name" value="Uracil-DNA glycosylase-like"/>
    <property type="match status" value="1"/>
</dbReference>
<feature type="binding site" evidence="6">
    <location>
        <position position="278"/>
    </location>
    <ligand>
        <name>Zn(2+)</name>
        <dbReference type="ChEBI" id="CHEBI:29105"/>
    </ligand>
</feature>
<protein>
    <recommendedName>
        <fullName evidence="6">tRNA-guanine(15) transglycosylase</fullName>
        <ecNumber evidence="6">2.4.2.48</ecNumber>
    </recommendedName>
    <alternativeName>
        <fullName evidence="6">7-cyano-7-deazaguanine tRNA-ribosyltransferase</fullName>
    </alternativeName>
    <alternativeName>
        <fullName evidence="6">Archaeal tRNA-guanine transglycosylase</fullName>
    </alternativeName>
</protein>
<dbReference type="InterPro" id="IPR004804">
    <property type="entry name" value="TgtA"/>
</dbReference>
<dbReference type="HAMAP" id="MF_01634">
    <property type="entry name" value="TgtA_arch"/>
    <property type="match status" value="1"/>
</dbReference>
<proteinExistence type="inferred from homology"/>
<dbReference type="FunCoup" id="A0A7L9FHM4">
    <property type="interactions" value="123"/>
</dbReference>
<evidence type="ECO:0000256" key="2">
    <source>
        <dbReference type="ARBA" id="ARBA00022679"/>
    </source>
</evidence>
<dbReference type="GO" id="GO:0002099">
    <property type="term" value="P:tRNA wobble guanine modification"/>
    <property type="evidence" value="ECO:0007669"/>
    <property type="project" value="TreeGrafter"/>
</dbReference>
<dbReference type="Proteomes" id="UP000594121">
    <property type="component" value="Chromosome"/>
</dbReference>
<dbReference type="EC" id="2.4.2.48" evidence="6"/>
<evidence type="ECO:0000256" key="5">
    <source>
        <dbReference type="ARBA" id="ARBA00022833"/>
    </source>
</evidence>
<feature type="binding site" evidence="6">
    <location>
        <position position="281"/>
    </location>
    <ligand>
        <name>Zn(2+)</name>
        <dbReference type="ChEBI" id="CHEBI:29105"/>
    </ligand>
</feature>
<dbReference type="SUPFAM" id="SSF51713">
    <property type="entry name" value="tRNA-guanine transglycosylase"/>
    <property type="match status" value="1"/>
</dbReference>
<dbReference type="AlphaFoldDB" id="A0A7L9FHM4"/>
<name>A0A7L9FHM4_9CREN</name>
<keyword evidence="9" id="KW-1185">Reference proteome</keyword>
<dbReference type="KEGG" id="thel:IG193_05765"/>
<gene>
    <name evidence="6 8" type="primary">tgtA</name>
    <name evidence="8" type="ORF">IG193_05765</name>
</gene>
<dbReference type="SUPFAM" id="SSF52141">
    <property type="entry name" value="Uracil-DNA glycosylase-like"/>
    <property type="match status" value="1"/>
</dbReference>
<feature type="binding site" evidence="6">
    <location>
        <position position="193"/>
    </location>
    <ligand>
        <name>substrate</name>
    </ligand>
</feature>
<dbReference type="InterPro" id="IPR050076">
    <property type="entry name" value="ArchSynthase1/Queuine_TRR"/>
</dbReference>
<dbReference type="InParanoid" id="A0A7L9FHM4"/>
<evidence type="ECO:0000256" key="1">
    <source>
        <dbReference type="ARBA" id="ARBA00022676"/>
    </source>
</evidence>
<comment type="catalytic activity">
    <reaction evidence="6">
        <text>guanosine(15) in tRNA + 7-cyano-7-carbaguanine = 7-cyano-7-carbaguanosine(15) in tRNA + guanine</text>
        <dbReference type="Rhea" id="RHEA:43164"/>
        <dbReference type="Rhea" id="RHEA-COMP:10371"/>
        <dbReference type="Rhea" id="RHEA-COMP:10372"/>
        <dbReference type="ChEBI" id="CHEBI:16235"/>
        <dbReference type="ChEBI" id="CHEBI:45075"/>
        <dbReference type="ChEBI" id="CHEBI:74269"/>
        <dbReference type="ChEBI" id="CHEBI:82850"/>
        <dbReference type="EC" id="2.4.2.48"/>
    </reaction>
</comment>
<dbReference type="GO" id="GO:0008270">
    <property type="term" value="F:zinc ion binding"/>
    <property type="evidence" value="ECO:0007669"/>
    <property type="project" value="UniProtKB-UniRule"/>
</dbReference>
<keyword evidence="3 6" id="KW-0819">tRNA processing</keyword>
<evidence type="ECO:0000256" key="6">
    <source>
        <dbReference type="HAMAP-Rule" id="MF_01634"/>
    </source>
</evidence>
<dbReference type="GeneID" id="59149383"/>